<evidence type="ECO:0000256" key="2">
    <source>
        <dbReference type="ARBA" id="ARBA00022722"/>
    </source>
</evidence>
<keyword evidence="7" id="KW-0963">Cytoplasm</keyword>
<reference evidence="8 9" key="1">
    <citation type="journal article" date="2020" name="Biotechnol. Biofuels">
        <title>New insights from the biogas microbiome by comprehensive genome-resolved metagenomics of nearly 1600 species originating from multiple anaerobic digesters.</title>
        <authorList>
            <person name="Campanaro S."/>
            <person name="Treu L."/>
            <person name="Rodriguez-R L.M."/>
            <person name="Kovalovszki A."/>
            <person name="Ziels R.M."/>
            <person name="Maus I."/>
            <person name="Zhu X."/>
            <person name="Kougias P.G."/>
            <person name="Basile A."/>
            <person name="Luo G."/>
            <person name="Schluter A."/>
            <person name="Konstantinidis K.T."/>
            <person name="Angelidaki I."/>
        </authorList>
    </citation>
    <scope>NUCLEOTIDE SEQUENCE [LARGE SCALE GENOMIC DNA]</scope>
    <source>
        <strain evidence="8">AS27yjCOA_65</strain>
    </source>
</reference>
<dbReference type="GO" id="GO:0006364">
    <property type="term" value="P:rRNA processing"/>
    <property type="evidence" value="ECO:0007669"/>
    <property type="project" value="UniProtKB-UniRule"/>
</dbReference>
<evidence type="ECO:0000256" key="1">
    <source>
        <dbReference type="ARBA" id="ARBA00010875"/>
    </source>
</evidence>
<dbReference type="InterPro" id="IPR020549">
    <property type="entry name" value="YbeY_CS"/>
</dbReference>
<dbReference type="Pfam" id="PF02130">
    <property type="entry name" value="YbeY"/>
    <property type="match status" value="1"/>
</dbReference>
<protein>
    <recommendedName>
        <fullName evidence="7">Endoribonuclease YbeY</fullName>
        <ecNumber evidence="7">3.1.-.-</ecNumber>
    </recommendedName>
</protein>
<organism evidence="8 9">
    <name type="scientific">SAR324 cluster bacterium</name>
    <dbReference type="NCBI Taxonomy" id="2024889"/>
    <lineage>
        <taxon>Bacteria</taxon>
        <taxon>Deltaproteobacteria</taxon>
        <taxon>SAR324 cluster</taxon>
    </lineage>
</organism>
<evidence type="ECO:0000256" key="4">
    <source>
        <dbReference type="ARBA" id="ARBA00022759"/>
    </source>
</evidence>
<dbReference type="InterPro" id="IPR002036">
    <property type="entry name" value="YbeY"/>
</dbReference>
<keyword evidence="3 7" id="KW-0479">Metal-binding</keyword>
<comment type="caution">
    <text evidence="8">The sequence shown here is derived from an EMBL/GenBank/DDBJ whole genome shotgun (WGS) entry which is preliminary data.</text>
</comment>
<evidence type="ECO:0000256" key="5">
    <source>
        <dbReference type="ARBA" id="ARBA00022801"/>
    </source>
</evidence>
<comment type="similarity">
    <text evidence="1 7">Belongs to the endoribonuclease YbeY family.</text>
</comment>
<dbReference type="EMBL" id="JAAZON010000667">
    <property type="protein sequence ID" value="NMC64418.1"/>
    <property type="molecule type" value="Genomic_DNA"/>
</dbReference>
<dbReference type="GO" id="GO:0008270">
    <property type="term" value="F:zinc ion binding"/>
    <property type="evidence" value="ECO:0007669"/>
    <property type="project" value="UniProtKB-UniRule"/>
</dbReference>
<dbReference type="InterPro" id="IPR023091">
    <property type="entry name" value="MetalPrtase_cat_dom_sf_prd"/>
</dbReference>
<keyword evidence="4 7" id="KW-0255">Endonuclease</keyword>
<dbReference type="AlphaFoldDB" id="A0A7X9FU98"/>
<proteinExistence type="inferred from homology"/>
<dbReference type="PROSITE" id="PS01306">
    <property type="entry name" value="UPF0054"/>
    <property type="match status" value="1"/>
</dbReference>
<accession>A0A7X9FU98</accession>
<dbReference type="Gene3D" id="3.40.390.30">
    <property type="entry name" value="Metalloproteases ('zincins'), catalytic domain"/>
    <property type="match status" value="1"/>
</dbReference>
<evidence type="ECO:0000256" key="3">
    <source>
        <dbReference type="ARBA" id="ARBA00022723"/>
    </source>
</evidence>
<feature type="binding site" evidence="7">
    <location>
        <position position="142"/>
    </location>
    <ligand>
        <name>Zn(2+)</name>
        <dbReference type="ChEBI" id="CHEBI:29105"/>
        <note>catalytic</note>
    </ligand>
</feature>
<dbReference type="HAMAP" id="MF_00009">
    <property type="entry name" value="Endoribonucl_YbeY"/>
    <property type="match status" value="1"/>
</dbReference>
<comment type="subcellular location">
    <subcellularLocation>
        <location evidence="7">Cytoplasm</location>
    </subcellularLocation>
</comment>
<dbReference type="GO" id="GO:0004222">
    <property type="term" value="F:metalloendopeptidase activity"/>
    <property type="evidence" value="ECO:0007669"/>
    <property type="project" value="InterPro"/>
</dbReference>
<dbReference type="Proteomes" id="UP000524246">
    <property type="component" value="Unassembled WGS sequence"/>
</dbReference>
<sequence>MTKKKILDVSGKITNKSLLKSLKRRSWTIHVSNEQKIFPINHARLKKLVENILKEMDAHPLPPHVSELSLLFCDNSCIRELNRHYRKKDKATDVLSFSQLEGTDSGLSSVLGDIVISTEYAAVEAKKRKVSLDQEILRLLIHGILHLFGYDHERVSNTKRQQMKRKENKIWELLCAARVI</sequence>
<dbReference type="GO" id="GO:0005737">
    <property type="term" value="C:cytoplasm"/>
    <property type="evidence" value="ECO:0007669"/>
    <property type="project" value="UniProtKB-SubCell"/>
</dbReference>
<dbReference type="PANTHER" id="PTHR46986">
    <property type="entry name" value="ENDORIBONUCLEASE YBEY, CHLOROPLASTIC"/>
    <property type="match status" value="1"/>
</dbReference>
<dbReference type="GO" id="GO:0004521">
    <property type="term" value="F:RNA endonuclease activity"/>
    <property type="evidence" value="ECO:0007669"/>
    <property type="project" value="UniProtKB-UniRule"/>
</dbReference>
<keyword evidence="5 7" id="KW-0378">Hydrolase</keyword>
<keyword evidence="7" id="KW-0690">Ribosome biogenesis</keyword>
<evidence type="ECO:0000313" key="8">
    <source>
        <dbReference type="EMBL" id="NMC64418.1"/>
    </source>
</evidence>
<dbReference type="SUPFAM" id="SSF55486">
    <property type="entry name" value="Metalloproteases ('zincins'), catalytic domain"/>
    <property type="match status" value="1"/>
</dbReference>
<dbReference type="NCBIfam" id="TIGR00043">
    <property type="entry name" value="rRNA maturation RNase YbeY"/>
    <property type="match status" value="1"/>
</dbReference>
<evidence type="ECO:0000256" key="6">
    <source>
        <dbReference type="ARBA" id="ARBA00022833"/>
    </source>
</evidence>
<feature type="binding site" evidence="7">
    <location>
        <position position="146"/>
    </location>
    <ligand>
        <name>Zn(2+)</name>
        <dbReference type="ChEBI" id="CHEBI:29105"/>
        <note>catalytic</note>
    </ligand>
</feature>
<dbReference type="EC" id="3.1.-.-" evidence="7"/>
<dbReference type="PANTHER" id="PTHR46986:SF1">
    <property type="entry name" value="ENDORIBONUCLEASE YBEY, CHLOROPLASTIC"/>
    <property type="match status" value="1"/>
</dbReference>
<comment type="function">
    <text evidence="7">Single strand-specific metallo-endoribonuclease involved in late-stage 70S ribosome quality control and in maturation of the 3' terminus of the 16S rRNA.</text>
</comment>
<evidence type="ECO:0000256" key="7">
    <source>
        <dbReference type="HAMAP-Rule" id="MF_00009"/>
    </source>
</evidence>
<evidence type="ECO:0000313" key="9">
    <source>
        <dbReference type="Proteomes" id="UP000524246"/>
    </source>
</evidence>
<name>A0A7X9FU98_9DELT</name>
<keyword evidence="2 7" id="KW-0540">Nuclease</keyword>
<keyword evidence="6 7" id="KW-0862">Zinc</keyword>
<comment type="cofactor">
    <cofactor evidence="7">
        <name>Zn(2+)</name>
        <dbReference type="ChEBI" id="CHEBI:29105"/>
    </cofactor>
    <text evidence="7">Binds 1 zinc ion.</text>
</comment>
<keyword evidence="7" id="KW-0698">rRNA processing</keyword>
<feature type="binding site" evidence="7">
    <location>
        <position position="152"/>
    </location>
    <ligand>
        <name>Zn(2+)</name>
        <dbReference type="ChEBI" id="CHEBI:29105"/>
        <note>catalytic</note>
    </ligand>
</feature>
<gene>
    <name evidence="7 8" type="primary">ybeY</name>
    <name evidence="8" type="ORF">GYA55_14735</name>
</gene>